<protein>
    <submittedName>
        <fullName evidence="2">OLC1v1004731C1</fullName>
    </submittedName>
</protein>
<dbReference type="AlphaFoldDB" id="A0AAV1DGF2"/>
<evidence type="ECO:0000313" key="2">
    <source>
        <dbReference type="EMBL" id="CAI9105732.1"/>
    </source>
</evidence>
<feature type="region of interest" description="Disordered" evidence="1">
    <location>
        <begin position="218"/>
        <end position="245"/>
    </location>
</feature>
<feature type="region of interest" description="Disordered" evidence="1">
    <location>
        <begin position="45"/>
        <end position="65"/>
    </location>
</feature>
<keyword evidence="3" id="KW-1185">Reference proteome</keyword>
<evidence type="ECO:0000313" key="3">
    <source>
        <dbReference type="Proteomes" id="UP001161247"/>
    </source>
</evidence>
<organism evidence="2 3">
    <name type="scientific">Oldenlandia corymbosa var. corymbosa</name>
    <dbReference type="NCBI Taxonomy" id="529605"/>
    <lineage>
        <taxon>Eukaryota</taxon>
        <taxon>Viridiplantae</taxon>
        <taxon>Streptophyta</taxon>
        <taxon>Embryophyta</taxon>
        <taxon>Tracheophyta</taxon>
        <taxon>Spermatophyta</taxon>
        <taxon>Magnoliopsida</taxon>
        <taxon>eudicotyledons</taxon>
        <taxon>Gunneridae</taxon>
        <taxon>Pentapetalae</taxon>
        <taxon>asterids</taxon>
        <taxon>lamiids</taxon>
        <taxon>Gentianales</taxon>
        <taxon>Rubiaceae</taxon>
        <taxon>Rubioideae</taxon>
        <taxon>Spermacoceae</taxon>
        <taxon>Hedyotis-Oldenlandia complex</taxon>
        <taxon>Oldenlandia</taxon>
    </lineage>
</organism>
<dbReference type="EMBL" id="OX459122">
    <property type="protein sequence ID" value="CAI9105732.1"/>
    <property type="molecule type" value="Genomic_DNA"/>
</dbReference>
<sequence>MAASSITWRHWYESMHRQEYCTSAKRMTQITNLFLNHVASTELWHESRGGRTRRPPMRQNQEAGTDYARAGWGRGTGNYLLTAETSRSNFSSANNYPDPGRDFNMSFDTQCSISGSGHGGNNDLWRSKSNLRGDVIYKDAGVGWGRGRGRGNYSSTNLPAGQLYGYNSYDMGSTSSDGSWRKGAVIDSGSSSGSRAYCNLGRTNTAWTQNCPVSWSFDGQQRSNGRDQHGFKTNSSSYDWRNIQQ</sequence>
<dbReference type="Proteomes" id="UP001161247">
    <property type="component" value="Chromosome 5"/>
</dbReference>
<name>A0AAV1DGF2_OLDCO</name>
<gene>
    <name evidence="2" type="ORF">OLC1_LOCUS14363</name>
</gene>
<reference evidence="2" key="1">
    <citation type="submission" date="2023-03" db="EMBL/GenBank/DDBJ databases">
        <authorList>
            <person name="Julca I."/>
        </authorList>
    </citation>
    <scope>NUCLEOTIDE SEQUENCE</scope>
</reference>
<accession>A0AAV1DGF2</accession>
<evidence type="ECO:0000256" key="1">
    <source>
        <dbReference type="SAM" id="MobiDB-lite"/>
    </source>
</evidence>
<proteinExistence type="predicted"/>
<feature type="compositionally biased region" description="Polar residues" evidence="1">
    <location>
        <begin position="231"/>
        <end position="245"/>
    </location>
</feature>